<sequence length="87" mass="9948">MNPGGRGGGEEKMDPIFSLSQGFVQTNPSVYDQKKKMLNEQWLKQGYLNKKKKKKKSYEMPHWLVHIHPPLPTGNSTCGRRALHCPL</sequence>
<protein>
    <submittedName>
        <fullName evidence="1">Uncharacterized protein</fullName>
    </submittedName>
</protein>
<accession>A0A8T2NWK1</accession>
<name>A0A8T2NWK1_9TELE</name>
<organism evidence="1 2">
    <name type="scientific">Albula glossodonta</name>
    <name type="common">roundjaw bonefish</name>
    <dbReference type="NCBI Taxonomy" id="121402"/>
    <lineage>
        <taxon>Eukaryota</taxon>
        <taxon>Metazoa</taxon>
        <taxon>Chordata</taxon>
        <taxon>Craniata</taxon>
        <taxon>Vertebrata</taxon>
        <taxon>Euteleostomi</taxon>
        <taxon>Actinopterygii</taxon>
        <taxon>Neopterygii</taxon>
        <taxon>Teleostei</taxon>
        <taxon>Albuliformes</taxon>
        <taxon>Albulidae</taxon>
        <taxon>Albula</taxon>
    </lineage>
</organism>
<comment type="caution">
    <text evidence="1">The sequence shown here is derived from an EMBL/GenBank/DDBJ whole genome shotgun (WGS) entry which is preliminary data.</text>
</comment>
<feature type="non-terminal residue" evidence="1">
    <location>
        <position position="1"/>
    </location>
</feature>
<reference evidence="1" key="1">
    <citation type="thesis" date="2021" institute="BYU ScholarsArchive" country="Provo, UT, USA">
        <title>Applications of and Algorithms for Genome Assembly and Genomic Analyses with an Emphasis on Marine Teleosts.</title>
        <authorList>
            <person name="Pickett B.D."/>
        </authorList>
    </citation>
    <scope>NUCLEOTIDE SEQUENCE</scope>
    <source>
        <strain evidence="1">HI-2016</strain>
    </source>
</reference>
<gene>
    <name evidence="1" type="ORF">JZ751_013273</name>
</gene>
<proteinExistence type="predicted"/>
<keyword evidence="2" id="KW-1185">Reference proteome</keyword>
<evidence type="ECO:0000313" key="1">
    <source>
        <dbReference type="EMBL" id="KAG9343886.1"/>
    </source>
</evidence>
<dbReference type="Proteomes" id="UP000824540">
    <property type="component" value="Unassembled WGS sequence"/>
</dbReference>
<dbReference type="EMBL" id="JAFBMS010000022">
    <property type="protein sequence ID" value="KAG9343886.1"/>
    <property type="molecule type" value="Genomic_DNA"/>
</dbReference>
<dbReference type="AlphaFoldDB" id="A0A8T2NWK1"/>
<evidence type="ECO:0000313" key="2">
    <source>
        <dbReference type="Proteomes" id="UP000824540"/>
    </source>
</evidence>